<accession>A0AAE1ULD0</accession>
<reference evidence="1" key="1">
    <citation type="submission" date="2023-11" db="EMBL/GenBank/DDBJ databases">
        <title>Genome assemblies of two species of porcelain crab, Petrolisthes cinctipes and Petrolisthes manimaculis (Anomura: Porcellanidae).</title>
        <authorList>
            <person name="Angst P."/>
        </authorList>
    </citation>
    <scope>NUCLEOTIDE SEQUENCE</scope>
    <source>
        <strain evidence="1">PB745_02</strain>
        <tissue evidence="1">Gill</tissue>
    </source>
</reference>
<dbReference type="EMBL" id="JAWZYT010000517">
    <property type="protein sequence ID" value="KAK4322444.1"/>
    <property type="molecule type" value="Genomic_DNA"/>
</dbReference>
<protein>
    <submittedName>
        <fullName evidence="1">Uncharacterized protein</fullName>
    </submittedName>
</protein>
<sequence length="126" mass="14049">MLQSTSHLYTISGQHSCHFTSALLSVQPHQDEIMDLDDREAIGVVDDVDTTTEAAEKEKLNTTVGTVMNVNNIADLSTFENLLEAVGTNGRWNIIVITTCIFDIHSDSKSTIKTLRDYYSKKHLGY</sequence>
<evidence type="ECO:0000313" key="1">
    <source>
        <dbReference type="EMBL" id="KAK4322444.1"/>
    </source>
</evidence>
<name>A0AAE1ULD0_9EUCA</name>
<dbReference type="Proteomes" id="UP001292094">
    <property type="component" value="Unassembled WGS sequence"/>
</dbReference>
<keyword evidence="2" id="KW-1185">Reference proteome</keyword>
<gene>
    <name evidence="1" type="ORF">Pmani_006784</name>
</gene>
<dbReference type="AlphaFoldDB" id="A0AAE1ULD0"/>
<proteinExistence type="predicted"/>
<organism evidence="1 2">
    <name type="scientific">Petrolisthes manimaculis</name>
    <dbReference type="NCBI Taxonomy" id="1843537"/>
    <lineage>
        <taxon>Eukaryota</taxon>
        <taxon>Metazoa</taxon>
        <taxon>Ecdysozoa</taxon>
        <taxon>Arthropoda</taxon>
        <taxon>Crustacea</taxon>
        <taxon>Multicrustacea</taxon>
        <taxon>Malacostraca</taxon>
        <taxon>Eumalacostraca</taxon>
        <taxon>Eucarida</taxon>
        <taxon>Decapoda</taxon>
        <taxon>Pleocyemata</taxon>
        <taxon>Anomura</taxon>
        <taxon>Galatheoidea</taxon>
        <taxon>Porcellanidae</taxon>
        <taxon>Petrolisthes</taxon>
    </lineage>
</organism>
<evidence type="ECO:0000313" key="2">
    <source>
        <dbReference type="Proteomes" id="UP001292094"/>
    </source>
</evidence>
<comment type="caution">
    <text evidence="1">The sequence shown here is derived from an EMBL/GenBank/DDBJ whole genome shotgun (WGS) entry which is preliminary data.</text>
</comment>